<protein>
    <submittedName>
        <fullName evidence="2">Uncharacterized protein</fullName>
    </submittedName>
</protein>
<dbReference type="Proteomes" id="UP000653644">
    <property type="component" value="Unassembled WGS sequence"/>
</dbReference>
<comment type="caution">
    <text evidence="2">The sequence shown here is derived from an EMBL/GenBank/DDBJ whole genome shotgun (WGS) entry which is preliminary data.</text>
</comment>
<keyword evidence="1" id="KW-1133">Transmembrane helix</keyword>
<accession>A0ABQ3CIE7</accession>
<keyword evidence="3" id="KW-1185">Reference proteome</keyword>
<evidence type="ECO:0000313" key="3">
    <source>
        <dbReference type="Proteomes" id="UP000653644"/>
    </source>
</evidence>
<dbReference type="RefSeq" id="WP_189884336.1">
    <property type="nucleotide sequence ID" value="NZ_BMVN01000005.1"/>
</dbReference>
<gene>
    <name evidence="2" type="ORF">GCM10010345_19770</name>
</gene>
<organism evidence="2 3">
    <name type="scientific">Streptomyces canarius</name>
    <dbReference type="NCBI Taxonomy" id="285453"/>
    <lineage>
        <taxon>Bacteria</taxon>
        <taxon>Bacillati</taxon>
        <taxon>Actinomycetota</taxon>
        <taxon>Actinomycetes</taxon>
        <taxon>Kitasatosporales</taxon>
        <taxon>Streptomycetaceae</taxon>
        <taxon>Streptomyces</taxon>
    </lineage>
</organism>
<proteinExistence type="predicted"/>
<feature type="transmembrane region" description="Helical" evidence="1">
    <location>
        <begin position="20"/>
        <end position="39"/>
    </location>
</feature>
<keyword evidence="1" id="KW-0812">Transmembrane</keyword>
<evidence type="ECO:0000256" key="1">
    <source>
        <dbReference type="SAM" id="Phobius"/>
    </source>
</evidence>
<feature type="transmembrane region" description="Helical" evidence="1">
    <location>
        <begin position="59"/>
        <end position="77"/>
    </location>
</feature>
<keyword evidence="1" id="KW-0472">Membrane</keyword>
<reference evidence="3" key="1">
    <citation type="journal article" date="2019" name="Int. J. Syst. Evol. Microbiol.">
        <title>The Global Catalogue of Microorganisms (GCM) 10K type strain sequencing project: providing services to taxonomists for standard genome sequencing and annotation.</title>
        <authorList>
            <consortium name="The Broad Institute Genomics Platform"/>
            <consortium name="The Broad Institute Genome Sequencing Center for Infectious Disease"/>
            <person name="Wu L."/>
            <person name="Ma J."/>
        </authorList>
    </citation>
    <scope>NUCLEOTIDE SEQUENCE [LARGE SCALE GENOMIC DNA]</scope>
    <source>
        <strain evidence="3">JCM 4733</strain>
    </source>
</reference>
<feature type="transmembrane region" description="Helical" evidence="1">
    <location>
        <begin position="203"/>
        <end position="221"/>
    </location>
</feature>
<evidence type="ECO:0000313" key="2">
    <source>
        <dbReference type="EMBL" id="GHA15183.1"/>
    </source>
</evidence>
<dbReference type="EMBL" id="BMVN01000005">
    <property type="protein sequence ID" value="GHA15183.1"/>
    <property type="molecule type" value="Genomic_DNA"/>
</dbReference>
<sequence>MKLSALVGAAGGVLGKRFLLVSYLPTIGCALFLLVLLWAGAPRTAPDFDRAWETAAKLGVGEILGLWLVATLVAVVSHPLQLRLVRLLEGEWPTLLGPLRRLAVHRQESLRRRLGSRMVAAGDPPLPAEVNRAGAVYARWSTLYPPAELTPAPTSLGNTLAAMEHYAGFSHGLDVVVTWPRLYPLIEGIHKEAVDTHRDAMDAACRFSVMAAVTAVTAAGLLWQSGWWLLLALMPAVLSRLSYRGAVQAAMAYGASIDAAIDTHRFALYDKLCLPRPETPREERALNDTLCSHWRQRVPLPDALVYSHPQSE</sequence>
<name>A0ABQ3CIE7_9ACTN</name>